<dbReference type="KEGG" id="sus:Acid_1810"/>
<dbReference type="InterPro" id="IPR017871">
    <property type="entry name" value="ABC_transporter-like_CS"/>
</dbReference>
<dbReference type="HOGENOM" id="CLU_000604_1_11_0"/>
<dbReference type="SMART" id="SM00382">
    <property type="entry name" value="AAA"/>
    <property type="match status" value="1"/>
</dbReference>
<dbReference type="OrthoDB" id="9789994at2"/>
<dbReference type="PROSITE" id="PS00211">
    <property type="entry name" value="ABC_TRANSPORTER_1"/>
    <property type="match status" value="1"/>
</dbReference>
<evidence type="ECO:0000256" key="2">
    <source>
        <dbReference type="ARBA" id="ARBA00022840"/>
    </source>
</evidence>
<evidence type="ECO:0000256" key="1">
    <source>
        <dbReference type="ARBA" id="ARBA00022741"/>
    </source>
</evidence>
<gene>
    <name evidence="4" type="ordered locus">Acid_1810</name>
</gene>
<dbReference type="GO" id="GO:0005524">
    <property type="term" value="F:ATP binding"/>
    <property type="evidence" value="ECO:0007669"/>
    <property type="project" value="UniProtKB-KW"/>
</dbReference>
<keyword evidence="1" id="KW-0547">Nucleotide-binding</keyword>
<accession>Q027K7</accession>
<dbReference type="AlphaFoldDB" id="Q027K7"/>
<protein>
    <submittedName>
        <fullName evidence="4">ABC transporter related</fullName>
    </submittedName>
</protein>
<proteinExistence type="predicted"/>
<name>Q027K7_SOLUE</name>
<sequence>MPPDSTYTGGLTPLLELENVSVRRDERVALDSVTLSIAQGEHVAILGPNGSGKSTLIKLISRDLYPMLKSEPWALRILGRERWRLFDLRHILGVVSNDWMQMCTRDYSGREIVLSGFFGSVGIWPNHQVTAAMEAKTREVMALLEISHLAGRNTNQMSSGEARRILIGRALVHDPQALVLDEPSTSLDLHATHELRESLRRLARNGISIVMVTHHLPDIIPEIDRVVMIKQGRTYRDEPKREALTSTTLSGLFGIDVEVLERGGYYSSM</sequence>
<dbReference type="STRING" id="234267.Acid_1810"/>
<dbReference type="PROSITE" id="PS50893">
    <property type="entry name" value="ABC_TRANSPORTER_2"/>
    <property type="match status" value="1"/>
</dbReference>
<dbReference type="EMBL" id="CP000473">
    <property type="protein sequence ID" value="ABJ82800.1"/>
    <property type="molecule type" value="Genomic_DNA"/>
</dbReference>
<dbReference type="InParanoid" id="Q027K7"/>
<organism evidence="4">
    <name type="scientific">Solibacter usitatus (strain Ellin6076)</name>
    <dbReference type="NCBI Taxonomy" id="234267"/>
    <lineage>
        <taxon>Bacteria</taxon>
        <taxon>Pseudomonadati</taxon>
        <taxon>Acidobacteriota</taxon>
        <taxon>Terriglobia</taxon>
        <taxon>Bryobacterales</taxon>
        <taxon>Solibacteraceae</taxon>
        <taxon>Candidatus Solibacter</taxon>
    </lineage>
</organism>
<evidence type="ECO:0000313" key="4">
    <source>
        <dbReference type="EMBL" id="ABJ82800.1"/>
    </source>
</evidence>
<dbReference type="PANTHER" id="PTHR43158:SF2">
    <property type="entry name" value="SKFA PEPTIDE EXPORT ATP-BINDING PROTEIN SKFE"/>
    <property type="match status" value="1"/>
</dbReference>
<dbReference type="InterPro" id="IPR003439">
    <property type="entry name" value="ABC_transporter-like_ATP-bd"/>
</dbReference>
<dbReference type="SUPFAM" id="SSF52540">
    <property type="entry name" value="P-loop containing nucleoside triphosphate hydrolases"/>
    <property type="match status" value="1"/>
</dbReference>
<dbReference type="eggNOG" id="COG1119">
    <property type="taxonomic scope" value="Bacteria"/>
</dbReference>
<feature type="domain" description="ABC transporter" evidence="3">
    <location>
        <begin position="15"/>
        <end position="256"/>
    </location>
</feature>
<evidence type="ECO:0000259" key="3">
    <source>
        <dbReference type="PROSITE" id="PS50893"/>
    </source>
</evidence>
<dbReference type="GO" id="GO:0016887">
    <property type="term" value="F:ATP hydrolysis activity"/>
    <property type="evidence" value="ECO:0007669"/>
    <property type="project" value="InterPro"/>
</dbReference>
<dbReference type="Pfam" id="PF00005">
    <property type="entry name" value="ABC_tran"/>
    <property type="match status" value="1"/>
</dbReference>
<keyword evidence="2" id="KW-0067">ATP-binding</keyword>
<dbReference type="Gene3D" id="3.40.50.300">
    <property type="entry name" value="P-loop containing nucleotide triphosphate hydrolases"/>
    <property type="match status" value="1"/>
</dbReference>
<dbReference type="InterPro" id="IPR027417">
    <property type="entry name" value="P-loop_NTPase"/>
</dbReference>
<reference evidence="4" key="1">
    <citation type="submission" date="2006-10" db="EMBL/GenBank/DDBJ databases">
        <title>Complete sequence of Solibacter usitatus Ellin6076.</title>
        <authorList>
            <consortium name="US DOE Joint Genome Institute"/>
            <person name="Copeland A."/>
            <person name="Lucas S."/>
            <person name="Lapidus A."/>
            <person name="Barry K."/>
            <person name="Detter J.C."/>
            <person name="Glavina del Rio T."/>
            <person name="Hammon N."/>
            <person name="Israni S."/>
            <person name="Dalin E."/>
            <person name="Tice H."/>
            <person name="Pitluck S."/>
            <person name="Thompson L.S."/>
            <person name="Brettin T."/>
            <person name="Bruce D."/>
            <person name="Han C."/>
            <person name="Tapia R."/>
            <person name="Gilna P."/>
            <person name="Schmutz J."/>
            <person name="Larimer F."/>
            <person name="Land M."/>
            <person name="Hauser L."/>
            <person name="Kyrpides N."/>
            <person name="Mikhailova N."/>
            <person name="Janssen P.H."/>
            <person name="Kuske C.R."/>
            <person name="Richardson P."/>
        </authorList>
    </citation>
    <scope>NUCLEOTIDE SEQUENCE</scope>
    <source>
        <strain evidence="4">Ellin6076</strain>
    </source>
</reference>
<dbReference type="InterPro" id="IPR003593">
    <property type="entry name" value="AAA+_ATPase"/>
</dbReference>
<dbReference type="PANTHER" id="PTHR43158">
    <property type="entry name" value="SKFA PEPTIDE EXPORT ATP-BINDING PROTEIN SKFE"/>
    <property type="match status" value="1"/>
</dbReference>